<dbReference type="Proteomes" id="UP000672039">
    <property type="component" value="Chromosome"/>
</dbReference>
<sequence length="107" mass="11476">MGQKLELAAVLEALRGELNLAKREGDGHDLRFNIDNVEVELQTVVEKKVAGEAGGKVRFWVLDADTKASGEYKDAVTQKIKLTLKVVDTSKPAVDGKSPLAQVGGDS</sequence>
<name>A0ABX7WVA7_9GAMM</name>
<dbReference type="InterPro" id="IPR045608">
    <property type="entry name" value="Trypco2"/>
</dbReference>
<organism evidence="2 3">
    <name type="scientific">Thiothrix litoralis</name>
    <dbReference type="NCBI Taxonomy" id="2891210"/>
    <lineage>
        <taxon>Bacteria</taxon>
        <taxon>Pseudomonadati</taxon>
        <taxon>Pseudomonadota</taxon>
        <taxon>Gammaproteobacteria</taxon>
        <taxon>Thiotrichales</taxon>
        <taxon>Thiotrichaceae</taxon>
        <taxon>Thiothrix</taxon>
    </lineage>
</organism>
<accession>A0ABX7WVA7</accession>
<dbReference type="Pfam" id="PF19631">
    <property type="entry name" value="Trypco2"/>
    <property type="match status" value="1"/>
</dbReference>
<reference evidence="2 3" key="1">
    <citation type="submission" date="2021-04" db="EMBL/GenBank/DDBJ databases">
        <title>Genomics, taxonomy and metabolism of representatives of sulfur bacteria of the genus Thiothrix: Thiothrix fructosivorans QT, Thiothrix unzii A1T and three new species, Thiothrix subterranea sp. nov., Thiothrix litoralis sp. nov. and 'Candidatus Thiothrix anitrata' sp. nov.</title>
        <authorList>
            <person name="Ravin N.V."/>
            <person name="Smolyakov D."/>
            <person name="Rudenko T.S."/>
            <person name="Mardanov A.V."/>
            <person name="Beletsky A.V."/>
            <person name="Markov N.D."/>
            <person name="Fomenkov A.I."/>
            <person name="Roberts R.J."/>
            <person name="Karnachuk O.V."/>
            <person name="Novikov A."/>
            <person name="Grabovich M.Y."/>
        </authorList>
    </citation>
    <scope>NUCLEOTIDE SEQUENCE [LARGE SCALE GENOMIC DNA]</scope>
    <source>
        <strain evidence="2 3">AS</strain>
    </source>
</reference>
<keyword evidence="3" id="KW-1185">Reference proteome</keyword>
<dbReference type="RefSeq" id="WP_210223441.1">
    <property type="nucleotide sequence ID" value="NZ_CP072801.1"/>
</dbReference>
<gene>
    <name evidence="2" type="ORF">J9253_04240</name>
</gene>
<evidence type="ECO:0000313" key="3">
    <source>
        <dbReference type="Proteomes" id="UP000672039"/>
    </source>
</evidence>
<dbReference type="EMBL" id="CP072801">
    <property type="protein sequence ID" value="QTR47157.1"/>
    <property type="molecule type" value="Genomic_DNA"/>
</dbReference>
<proteinExistence type="predicted"/>
<feature type="domain" description="Trypsin-co-occurring" evidence="1">
    <location>
        <begin position="6"/>
        <end position="85"/>
    </location>
</feature>
<protein>
    <recommendedName>
        <fullName evidence="1">Trypsin-co-occurring domain-containing protein</fullName>
    </recommendedName>
</protein>
<evidence type="ECO:0000313" key="2">
    <source>
        <dbReference type="EMBL" id="QTR47157.1"/>
    </source>
</evidence>
<evidence type="ECO:0000259" key="1">
    <source>
        <dbReference type="Pfam" id="PF19631"/>
    </source>
</evidence>